<keyword evidence="6" id="KW-0029">Amino-acid transport</keyword>
<evidence type="ECO:0000256" key="1">
    <source>
        <dbReference type="ARBA" id="ARBA00004651"/>
    </source>
</evidence>
<feature type="domain" description="ABC transmembrane type-1" evidence="10">
    <location>
        <begin position="26"/>
        <end position="218"/>
    </location>
</feature>
<name>A0ABT2RKC2_9FIRM</name>
<keyword evidence="12" id="KW-1185">Reference proteome</keyword>
<dbReference type="Proteomes" id="UP001652431">
    <property type="component" value="Unassembled WGS sequence"/>
</dbReference>
<keyword evidence="8 9" id="KW-0472">Membrane</keyword>
<feature type="transmembrane region" description="Helical" evidence="9">
    <location>
        <begin position="96"/>
        <end position="115"/>
    </location>
</feature>
<gene>
    <name evidence="11" type="ORF">OCV99_04630</name>
</gene>
<dbReference type="RefSeq" id="WP_158368677.1">
    <property type="nucleotide sequence ID" value="NZ_JAOQJU010000003.1"/>
</dbReference>
<dbReference type="InterPro" id="IPR010065">
    <property type="entry name" value="AA_ABC_transptr_permease_3TM"/>
</dbReference>
<proteinExistence type="inferred from homology"/>
<feature type="transmembrane region" description="Helical" evidence="9">
    <location>
        <begin position="196"/>
        <end position="218"/>
    </location>
</feature>
<feature type="transmembrane region" description="Helical" evidence="9">
    <location>
        <begin position="136"/>
        <end position="153"/>
    </location>
</feature>
<feature type="transmembrane region" description="Helical" evidence="9">
    <location>
        <begin position="69"/>
        <end position="90"/>
    </location>
</feature>
<evidence type="ECO:0000256" key="4">
    <source>
        <dbReference type="ARBA" id="ARBA00022475"/>
    </source>
</evidence>
<evidence type="ECO:0000313" key="11">
    <source>
        <dbReference type="EMBL" id="MCU6685853.1"/>
    </source>
</evidence>
<evidence type="ECO:0000313" key="12">
    <source>
        <dbReference type="Proteomes" id="UP001652431"/>
    </source>
</evidence>
<keyword evidence="4" id="KW-1003">Cell membrane</keyword>
<dbReference type="PANTHER" id="PTHR30614">
    <property type="entry name" value="MEMBRANE COMPONENT OF AMINO ACID ABC TRANSPORTER"/>
    <property type="match status" value="1"/>
</dbReference>
<dbReference type="InterPro" id="IPR043429">
    <property type="entry name" value="ArtM/GltK/GlnP/TcyL/YhdX-like"/>
</dbReference>
<accession>A0ABT2RKC2</accession>
<keyword evidence="7 9" id="KW-1133">Transmembrane helix</keyword>
<dbReference type="InterPro" id="IPR000515">
    <property type="entry name" value="MetI-like"/>
</dbReference>
<evidence type="ECO:0000256" key="5">
    <source>
        <dbReference type="ARBA" id="ARBA00022692"/>
    </source>
</evidence>
<dbReference type="PANTHER" id="PTHR30614:SF20">
    <property type="entry name" value="GLUTAMINE TRANSPORT SYSTEM PERMEASE PROTEIN GLNP"/>
    <property type="match status" value="1"/>
</dbReference>
<protein>
    <submittedName>
        <fullName evidence="11">Amino acid ABC transporter permease</fullName>
    </submittedName>
</protein>
<keyword evidence="3 9" id="KW-0813">Transport</keyword>
<evidence type="ECO:0000256" key="2">
    <source>
        <dbReference type="ARBA" id="ARBA00010072"/>
    </source>
</evidence>
<dbReference type="Gene3D" id="1.10.3720.10">
    <property type="entry name" value="MetI-like"/>
    <property type="match status" value="1"/>
</dbReference>
<dbReference type="PROSITE" id="PS50928">
    <property type="entry name" value="ABC_TM1"/>
    <property type="match status" value="1"/>
</dbReference>
<reference evidence="11 12" key="1">
    <citation type="journal article" date="2021" name="ISME Commun">
        <title>Automated analysis of genomic sequences facilitates high-throughput and comprehensive description of bacteria.</title>
        <authorList>
            <person name="Hitch T.C.A."/>
        </authorList>
    </citation>
    <scope>NUCLEOTIDE SEQUENCE [LARGE SCALE GENOMIC DNA]</scope>
    <source>
        <strain evidence="11 12">Sanger_03</strain>
    </source>
</reference>
<dbReference type="EMBL" id="JAOQJU010000003">
    <property type="protein sequence ID" value="MCU6685853.1"/>
    <property type="molecule type" value="Genomic_DNA"/>
</dbReference>
<comment type="similarity">
    <text evidence="2">Belongs to the binding-protein-dependent transport system permease family. HisMQ subfamily.</text>
</comment>
<evidence type="ECO:0000256" key="9">
    <source>
        <dbReference type="RuleBase" id="RU363032"/>
    </source>
</evidence>
<keyword evidence="5 9" id="KW-0812">Transmembrane</keyword>
<comment type="subcellular location">
    <subcellularLocation>
        <location evidence="1 9">Cell membrane</location>
        <topology evidence="1 9">Multi-pass membrane protein</topology>
    </subcellularLocation>
</comment>
<dbReference type="CDD" id="cd06261">
    <property type="entry name" value="TM_PBP2"/>
    <property type="match status" value="1"/>
</dbReference>
<evidence type="ECO:0000259" key="10">
    <source>
        <dbReference type="PROSITE" id="PS50928"/>
    </source>
</evidence>
<dbReference type="Pfam" id="PF00528">
    <property type="entry name" value="BPD_transp_1"/>
    <property type="match status" value="1"/>
</dbReference>
<dbReference type="InterPro" id="IPR035906">
    <property type="entry name" value="MetI-like_sf"/>
</dbReference>
<evidence type="ECO:0000256" key="6">
    <source>
        <dbReference type="ARBA" id="ARBA00022970"/>
    </source>
</evidence>
<dbReference type="NCBIfam" id="TIGR01726">
    <property type="entry name" value="HEQRo_perm_3TM"/>
    <property type="match status" value="1"/>
</dbReference>
<dbReference type="SUPFAM" id="SSF161098">
    <property type="entry name" value="MetI-like"/>
    <property type="match status" value="1"/>
</dbReference>
<sequence length="230" mass="25814">MLQTLQDKFYTNFIADDRWRYIWDGLGVTLQVTFFAVLIGIALGFLVAVIRSTCDKTGKLKILDFICRIYLTVIRGTPVVVQLLIIYFVIFGSSDISKVIVAVMAFGLNSGAYVAEIFRSGIMSVDNGQFEAGRSLGFNYVQTMVYIVMPQAFKNVLPALGNEFIVLLKETSVSGYIALQDLTKGGDIIRSRTYDAFMPLIAVALIYLVMVMIFTKLVNMLERRLRNSDH</sequence>
<evidence type="ECO:0000256" key="8">
    <source>
        <dbReference type="ARBA" id="ARBA00023136"/>
    </source>
</evidence>
<organism evidence="11 12">
    <name type="scientific">Dorea acetigenes</name>
    <dbReference type="NCBI Taxonomy" id="2981787"/>
    <lineage>
        <taxon>Bacteria</taxon>
        <taxon>Bacillati</taxon>
        <taxon>Bacillota</taxon>
        <taxon>Clostridia</taxon>
        <taxon>Lachnospirales</taxon>
        <taxon>Lachnospiraceae</taxon>
        <taxon>Dorea</taxon>
    </lineage>
</organism>
<evidence type="ECO:0000256" key="3">
    <source>
        <dbReference type="ARBA" id="ARBA00022448"/>
    </source>
</evidence>
<evidence type="ECO:0000256" key="7">
    <source>
        <dbReference type="ARBA" id="ARBA00022989"/>
    </source>
</evidence>
<feature type="transmembrane region" description="Helical" evidence="9">
    <location>
        <begin position="28"/>
        <end position="49"/>
    </location>
</feature>
<comment type="caution">
    <text evidence="11">The sequence shown here is derived from an EMBL/GenBank/DDBJ whole genome shotgun (WGS) entry which is preliminary data.</text>
</comment>